<keyword evidence="2" id="KW-0547">Nucleotide-binding</keyword>
<keyword evidence="7" id="KW-1185">Reference proteome</keyword>
<evidence type="ECO:0000313" key="6">
    <source>
        <dbReference type="EMBL" id="BAT72475.1"/>
    </source>
</evidence>
<dbReference type="Pfam" id="PF16575">
    <property type="entry name" value="CLP1_P"/>
    <property type="match status" value="1"/>
</dbReference>
<accession>A0A0S3QVY2</accession>
<dbReference type="GO" id="GO:0006396">
    <property type="term" value="P:RNA processing"/>
    <property type="evidence" value="ECO:0007669"/>
    <property type="project" value="InterPro"/>
</dbReference>
<sequence>MEGLPHLGQQFFEDLADCKRVLIIGPTDVGKSHFVKEFARFKFQSGELPWVVDLDVGQSDVGPVGTVGAVQVDREFALLEELTPHYLEFFGFLAPSFEVMSYVWAVSRLAFKLVDKNPLVIDTTGWVAGYEAFSLKMIKISLFKPDAVVLVGQHLKGWKRAIEKVVPKVLLVQPSKYVVAKDKRRRKINRYAATAKYFEKCPVVRLSLSDIGVWTRSMANLKYVLVGGFGRDFETVSVGWIVGAEEDSLLARISVIKKERPVIWKIGQQVTL</sequence>
<evidence type="ECO:0000259" key="5">
    <source>
        <dbReference type="Pfam" id="PF16575"/>
    </source>
</evidence>
<organism evidence="6 7">
    <name type="scientific">Thermosulfidibacter takaii (strain DSM 17441 / JCM 13301 / NBRC 103674 / ABI70S6)</name>
    <dbReference type="NCBI Taxonomy" id="1298851"/>
    <lineage>
        <taxon>Bacteria</taxon>
        <taxon>Pseudomonadati</taxon>
        <taxon>Thermosulfidibacterota</taxon>
        <taxon>Thermosulfidibacteria</taxon>
        <taxon>Thermosulfidibacterales</taxon>
        <taxon>Thermosulfidibacteraceae</taxon>
    </lineage>
</organism>
<dbReference type="GO" id="GO:0051731">
    <property type="term" value="F:polynucleotide 5'-hydroxyl-kinase activity"/>
    <property type="evidence" value="ECO:0007669"/>
    <property type="project" value="InterPro"/>
</dbReference>
<dbReference type="InterPro" id="IPR027417">
    <property type="entry name" value="P-loop_NTPase"/>
</dbReference>
<dbReference type="PANTHER" id="PTHR12755">
    <property type="entry name" value="CLEAVAGE/POLYADENYLATION FACTOR IA SUBUNIT CLP1P"/>
    <property type="match status" value="1"/>
</dbReference>
<dbReference type="STRING" id="1298851.TST_1691"/>
<dbReference type="KEGG" id="ttk:TST_1691"/>
<dbReference type="AlphaFoldDB" id="A0A0S3QVY2"/>
<dbReference type="Proteomes" id="UP000063234">
    <property type="component" value="Chromosome"/>
</dbReference>
<keyword evidence="4" id="KW-0067">ATP-binding</keyword>
<dbReference type="Gene3D" id="3.40.50.300">
    <property type="entry name" value="P-loop containing nucleotide triphosphate hydrolases"/>
    <property type="match status" value="1"/>
</dbReference>
<dbReference type="RefSeq" id="WP_068550641.1">
    <property type="nucleotide sequence ID" value="NZ_AP013035.1"/>
</dbReference>
<dbReference type="PANTHER" id="PTHR12755:SF3">
    <property type="entry name" value="POLYNUCLEOTIDE 5'-HYDROXYL-KINASE NOL9"/>
    <property type="match status" value="1"/>
</dbReference>
<dbReference type="GO" id="GO:0005524">
    <property type="term" value="F:ATP binding"/>
    <property type="evidence" value="ECO:0007669"/>
    <property type="project" value="UniProtKB-KW"/>
</dbReference>
<gene>
    <name evidence="6" type="ORF">TST_1691</name>
</gene>
<dbReference type="InterPro" id="IPR045116">
    <property type="entry name" value="Clp1/Grc3"/>
</dbReference>
<dbReference type="OrthoDB" id="5800600at2"/>
<keyword evidence="1" id="KW-0808">Transferase</keyword>
<evidence type="ECO:0000313" key="7">
    <source>
        <dbReference type="Proteomes" id="UP000063234"/>
    </source>
</evidence>
<reference evidence="7" key="1">
    <citation type="journal article" date="2018" name="Science">
        <title>A primordial and reversible TCA cycle in a facultatively chemolithoautotrophic thermophile.</title>
        <authorList>
            <person name="Nunoura T."/>
            <person name="Chikaraishi Y."/>
            <person name="Izaki R."/>
            <person name="Suwa T."/>
            <person name="Sato T."/>
            <person name="Harada T."/>
            <person name="Mori K."/>
            <person name="Kato Y."/>
            <person name="Miyazaki M."/>
            <person name="Shimamura S."/>
            <person name="Yanagawa K."/>
            <person name="Shuto A."/>
            <person name="Ohkouchi N."/>
            <person name="Fujita N."/>
            <person name="Takaki Y."/>
            <person name="Atomi H."/>
            <person name="Takai K."/>
        </authorList>
    </citation>
    <scope>NUCLEOTIDE SEQUENCE [LARGE SCALE GENOMIC DNA]</scope>
    <source>
        <strain evidence="7">DSM 17441 / JCM 13301 / NBRC 103674 / ABI70S6</strain>
    </source>
</reference>
<keyword evidence="3" id="KW-0418">Kinase</keyword>
<name>A0A0S3QVY2_THET7</name>
<proteinExistence type="predicted"/>
<feature type="domain" description="Clp1 P-loop" evidence="5">
    <location>
        <begin position="25"/>
        <end position="199"/>
    </location>
</feature>
<evidence type="ECO:0000256" key="4">
    <source>
        <dbReference type="ARBA" id="ARBA00022840"/>
    </source>
</evidence>
<evidence type="ECO:0000256" key="2">
    <source>
        <dbReference type="ARBA" id="ARBA00022741"/>
    </source>
</evidence>
<dbReference type="EMBL" id="AP013035">
    <property type="protein sequence ID" value="BAT72475.1"/>
    <property type="molecule type" value="Genomic_DNA"/>
</dbReference>
<protein>
    <recommendedName>
        <fullName evidence="5">Clp1 P-loop domain-containing protein</fullName>
    </recommendedName>
</protein>
<evidence type="ECO:0000256" key="1">
    <source>
        <dbReference type="ARBA" id="ARBA00022679"/>
    </source>
</evidence>
<evidence type="ECO:0000256" key="3">
    <source>
        <dbReference type="ARBA" id="ARBA00022777"/>
    </source>
</evidence>
<dbReference type="InterPro" id="IPR032319">
    <property type="entry name" value="CLP1_P"/>
</dbReference>
<dbReference type="SUPFAM" id="SSF52540">
    <property type="entry name" value="P-loop containing nucleoside triphosphate hydrolases"/>
    <property type="match status" value="1"/>
</dbReference>